<evidence type="ECO:0000313" key="14">
    <source>
        <dbReference type="Proteomes" id="UP001497392"/>
    </source>
</evidence>
<comment type="subcellular location">
    <subcellularLocation>
        <location evidence="1">Endoplasmic reticulum membrane</location>
        <topology evidence="1">Multi-pass membrane protein</topology>
    </subcellularLocation>
</comment>
<dbReference type="PROSITE" id="PS51352">
    <property type="entry name" value="THIOREDOXIN_2"/>
    <property type="match status" value="1"/>
</dbReference>
<dbReference type="PROSITE" id="PS00194">
    <property type="entry name" value="THIOREDOXIN_1"/>
    <property type="match status" value="1"/>
</dbReference>
<dbReference type="PANTHER" id="PTHR45663:SF11">
    <property type="entry name" value="GEO12009P1"/>
    <property type="match status" value="1"/>
</dbReference>
<keyword evidence="5" id="KW-0256">Endoplasmic reticulum</keyword>
<dbReference type="Gene3D" id="1.20.58.2190">
    <property type="match status" value="1"/>
</dbReference>
<evidence type="ECO:0000259" key="12">
    <source>
        <dbReference type="PROSITE" id="PS51352"/>
    </source>
</evidence>
<feature type="compositionally biased region" description="Polar residues" evidence="10">
    <location>
        <begin position="409"/>
        <end position="427"/>
    </location>
</feature>
<reference evidence="13 14" key="1">
    <citation type="submission" date="2024-06" db="EMBL/GenBank/DDBJ databases">
        <authorList>
            <person name="Kraege A."/>
            <person name="Thomma B."/>
        </authorList>
    </citation>
    <scope>NUCLEOTIDE SEQUENCE [LARGE SCALE GENOMIC DNA]</scope>
</reference>
<feature type="compositionally biased region" description="Low complexity" evidence="10">
    <location>
        <begin position="512"/>
        <end position="521"/>
    </location>
</feature>
<sequence>MTRLLNLLGVITVIAAIVIGLLQLDLPHSGRVAVISAPFVGVIVFGVYLLATLAHGVSNFKDKPQEAASLQQDIAWARAELARRGALAAVDELSEALGTLKAEDVHGENFDATEWASSISAASKRLADLNLDVMRKKAGETDPQKRTYGPAMSTKVLDLAKRADGLRDELLDLAAQAEPLAAAQAGKQSACHAGTEPMPGDPVMLQAQQDGVSAMQREHPEQIAGPQETVSPQEGALNPVKSAKPDGPLPQKPGLPKRPNPARKYVSHPSAFHAASQKPPPPEQSSSTTRECDTEPSERPDAATERYQKEVYQRRSGQLADGPQPVTTRRSHSAGLPVSVRNQRMPPPLPVSITGQCSLQPHHVHPERPPPPPHPSVTASAYQRSIYRGDSGRMAQAPAGQAQEPQPGTASASQAADVQLPGQSSEAEQAPTEAGPRQPDTAALPEMPESFQGASQGSDGTPAASTDVTAAAPTAVPEDSSKRSSGQPEGAAGNSVAEANQQEVQQSQSGTPAAHAAQPQPLHMPPLPPPAVHHVNMGRAELDDILKAAMDKAVLLDFSASWCGPCRMMKPVLERLAQRYWGVLDILAIDCEATAANRQLAQEYAISGFPTFVLMHKGRRVDQFSGGRPEPAMAQYLEWHMSQVGAKDALLQQRLFAALSHLRQHAPPDSFQKASSTLLTIVGNLVDRPEVPKFRRIRKAATAFHQSLGRLPGGCEALLAVGFTSFAEPNGDQVLVMNSIPRDLGAVRNLLASALGNAPAPGAGASTPSSSTAGQGTPAAVPVLASGSAREALPAQLLAGLPRPPQHTQAGNQGGTPSVAAMSESIATAFLALRGQSQHSARQLDAAGEAGSSRGANSNPELDEDDPELADVLKRSLEEH</sequence>
<feature type="transmembrane region" description="Helical" evidence="11">
    <location>
        <begin position="31"/>
        <end position="51"/>
    </location>
</feature>
<evidence type="ECO:0000313" key="13">
    <source>
        <dbReference type="EMBL" id="CAL5219593.1"/>
    </source>
</evidence>
<keyword evidence="6" id="KW-0249">Electron transport</keyword>
<feature type="compositionally biased region" description="Basic and acidic residues" evidence="10">
    <location>
        <begin position="290"/>
        <end position="313"/>
    </location>
</feature>
<dbReference type="InterPro" id="IPR018997">
    <property type="entry name" value="PUB_domain"/>
</dbReference>
<dbReference type="InterPro" id="IPR036249">
    <property type="entry name" value="Thioredoxin-like_sf"/>
</dbReference>
<dbReference type="Pfam" id="PF09409">
    <property type="entry name" value="PUB"/>
    <property type="match status" value="1"/>
</dbReference>
<name>A0ABP1FI19_9CHLO</name>
<feature type="compositionally biased region" description="Pro residues" evidence="10">
    <location>
        <begin position="247"/>
        <end position="259"/>
    </location>
</feature>
<comment type="similarity">
    <text evidence="2">Belongs to the DPM3 family.</text>
</comment>
<feature type="compositionally biased region" description="Low complexity" evidence="10">
    <location>
        <begin position="395"/>
        <end position="408"/>
    </location>
</feature>
<evidence type="ECO:0000256" key="1">
    <source>
        <dbReference type="ARBA" id="ARBA00004477"/>
    </source>
</evidence>
<feature type="compositionally biased region" description="Low complexity" evidence="10">
    <location>
        <begin position="461"/>
        <end position="477"/>
    </location>
</feature>
<evidence type="ECO:0000256" key="5">
    <source>
        <dbReference type="ARBA" id="ARBA00022824"/>
    </source>
</evidence>
<feature type="region of interest" description="Disordered" evidence="10">
    <location>
        <begin position="759"/>
        <end position="779"/>
    </location>
</feature>
<dbReference type="SMART" id="SM00580">
    <property type="entry name" value="PUG"/>
    <property type="match status" value="1"/>
</dbReference>
<feature type="region of interest" description="Disordered" evidence="10">
    <location>
        <begin position="835"/>
        <end position="880"/>
    </location>
</feature>
<protein>
    <submittedName>
        <fullName evidence="13">G1456 protein</fullName>
    </submittedName>
</protein>
<dbReference type="InterPro" id="IPR017937">
    <property type="entry name" value="Thioredoxin_CS"/>
</dbReference>
<evidence type="ECO:0000256" key="9">
    <source>
        <dbReference type="ARBA" id="ARBA00023157"/>
    </source>
</evidence>
<evidence type="ECO:0000256" key="3">
    <source>
        <dbReference type="ARBA" id="ARBA00022448"/>
    </source>
</evidence>
<feature type="compositionally biased region" description="Basic and acidic residues" evidence="10">
    <location>
        <begin position="871"/>
        <end position="880"/>
    </location>
</feature>
<feature type="compositionally biased region" description="Low complexity" evidence="10">
    <location>
        <begin position="759"/>
        <end position="777"/>
    </location>
</feature>
<feature type="domain" description="Thioredoxin" evidence="12">
    <location>
        <begin position="521"/>
        <end position="642"/>
    </location>
</feature>
<dbReference type="CDD" id="cd02947">
    <property type="entry name" value="TRX_family"/>
    <property type="match status" value="1"/>
</dbReference>
<dbReference type="EMBL" id="CAXHTA020000002">
    <property type="protein sequence ID" value="CAL5219593.1"/>
    <property type="molecule type" value="Genomic_DNA"/>
</dbReference>
<evidence type="ECO:0000256" key="2">
    <source>
        <dbReference type="ARBA" id="ARBA00010430"/>
    </source>
</evidence>
<dbReference type="InterPro" id="IPR013766">
    <property type="entry name" value="Thioredoxin_domain"/>
</dbReference>
<dbReference type="Pfam" id="PF08285">
    <property type="entry name" value="DPM3"/>
    <property type="match status" value="1"/>
</dbReference>
<keyword evidence="3" id="KW-0813">Transport</keyword>
<keyword evidence="9" id="KW-1015">Disulfide bond</keyword>
<feature type="transmembrane region" description="Helical" evidence="11">
    <location>
        <begin position="6"/>
        <end position="24"/>
    </location>
</feature>
<dbReference type="InterPro" id="IPR013174">
    <property type="entry name" value="DPM3"/>
</dbReference>
<feature type="compositionally biased region" description="Polar residues" evidence="10">
    <location>
        <begin position="497"/>
        <end position="511"/>
    </location>
</feature>
<evidence type="ECO:0000256" key="4">
    <source>
        <dbReference type="ARBA" id="ARBA00022692"/>
    </source>
</evidence>
<feature type="region of interest" description="Disordered" evidence="10">
    <location>
        <begin position="209"/>
        <end position="534"/>
    </location>
</feature>
<keyword evidence="8 11" id="KW-0472">Membrane</keyword>
<dbReference type="InterPro" id="IPR036339">
    <property type="entry name" value="PUB-like_dom_sf"/>
</dbReference>
<comment type="caution">
    <text evidence="13">The sequence shown here is derived from an EMBL/GenBank/DDBJ whole genome shotgun (WGS) entry which is preliminary data.</text>
</comment>
<keyword evidence="7 11" id="KW-1133">Transmembrane helix</keyword>
<organism evidence="13 14">
    <name type="scientific">Coccomyxa viridis</name>
    <dbReference type="NCBI Taxonomy" id="1274662"/>
    <lineage>
        <taxon>Eukaryota</taxon>
        <taxon>Viridiplantae</taxon>
        <taxon>Chlorophyta</taxon>
        <taxon>core chlorophytes</taxon>
        <taxon>Trebouxiophyceae</taxon>
        <taxon>Trebouxiophyceae incertae sedis</taxon>
        <taxon>Coccomyxaceae</taxon>
        <taxon>Coccomyxa</taxon>
    </lineage>
</organism>
<dbReference type="SUPFAM" id="SSF52833">
    <property type="entry name" value="Thioredoxin-like"/>
    <property type="match status" value="1"/>
</dbReference>
<proteinExistence type="inferred from homology"/>
<dbReference type="Pfam" id="PF00085">
    <property type="entry name" value="Thioredoxin"/>
    <property type="match status" value="1"/>
</dbReference>
<evidence type="ECO:0000256" key="10">
    <source>
        <dbReference type="SAM" id="MobiDB-lite"/>
    </source>
</evidence>
<accession>A0ABP1FI19</accession>
<feature type="compositionally biased region" description="Pro residues" evidence="10">
    <location>
        <begin position="522"/>
        <end position="531"/>
    </location>
</feature>
<dbReference type="PANTHER" id="PTHR45663">
    <property type="entry name" value="GEO12009P1"/>
    <property type="match status" value="1"/>
</dbReference>
<evidence type="ECO:0000256" key="6">
    <source>
        <dbReference type="ARBA" id="ARBA00022982"/>
    </source>
</evidence>
<evidence type="ECO:0000256" key="7">
    <source>
        <dbReference type="ARBA" id="ARBA00022989"/>
    </source>
</evidence>
<evidence type="ECO:0000256" key="11">
    <source>
        <dbReference type="SAM" id="Phobius"/>
    </source>
</evidence>
<dbReference type="SUPFAM" id="SSF143503">
    <property type="entry name" value="PUG domain-like"/>
    <property type="match status" value="1"/>
</dbReference>
<gene>
    <name evidence="13" type="primary">g1456</name>
    <name evidence="13" type="ORF">VP750_LOCUS1252</name>
</gene>
<evidence type="ECO:0000256" key="8">
    <source>
        <dbReference type="ARBA" id="ARBA00023136"/>
    </source>
</evidence>
<keyword evidence="4 11" id="KW-0812">Transmembrane</keyword>
<dbReference type="Proteomes" id="UP001497392">
    <property type="component" value="Unassembled WGS sequence"/>
</dbReference>
<dbReference type="Gene3D" id="3.40.30.10">
    <property type="entry name" value="Glutaredoxin"/>
    <property type="match status" value="1"/>
</dbReference>
<keyword evidence="14" id="KW-1185">Reference proteome</keyword>